<reference evidence="2" key="1">
    <citation type="submission" date="2019-10" db="EMBL/GenBank/DDBJ databases">
        <title>Description of Paenibacillus glebae sp. nov.</title>
        <authorList>
            <person name="Carlier A."/>
            <person name="Qi S."/>
        </authorList>
    </citation>
    <scope>NUCLEOTIDE SEQUENCE</scope>
    <source>
        <strain evidence="2">LMG 31456</strain>
    </source>
</reference>
<dbReference type="SUPFAM" id="SSF47819">
    <property type="entry name" value="HRDC-like"/>
    <property type="match status" value="1"/>
</dbReference>
<name>A0A972JZS2_9BACL</name>
<dbReference type="SMART" id="SM00341">
    <property type="entry name" value="HRDC"/>
    <property type="match status" value="1"/>
</dbReference>
<protein>
    <submittedName>
        <fullName evidence="2">Aldolase</fullName>
    </submittedName>
</protein>
<accession>A0A972JZS2</accession>
<dbReference type="AlphaFoldDB" id="A0A972JZS2"/>
<dbReference type="Proteomes" id="UP000641588">
    <property type="component" value="Unassembled WGS sequence"/>
</dbReference>
<feature type="domain" description="HRDC" evidence="1">
    <location>
        <begin position="106"/>
        <end position="186"/>
    </location>
</feature>
<dbReference type="InterPro" id="IPR044876">
    <property type="entry name" value="HRDC_dom_sf"/>
</dbReference>
<evidence type="ECO:0000259" key="1">
    <source>
        <dbReference type="PROSITE" id="PS50967"/>
    </source>
</evidence>
<proteinExistence type="predicted"/>
<dbReference type="Gene3D" id="1.10.150.80">
    <property type="entry name" value="HRDC domain"/>
    <property type="match status" value="1"/>
</dbReference>
<comment type="caution">
    <text evidence="2">The sequence shown here is derived from an EMBL/GenBank/DDBJ whole genome shotgun (WGS) entry which is preliminary data.</text>
</comment>
<dbReference type="PROSITE" id="PS50967">
    <property type="entry name" value="HRDC"/>
    <property type="match status" value="1"/>
</dbReference>
<sequence length="337" mass="39896">MNMLFLNSLEKKVGKDQVRSAQVSISESQGYWFVNWKETEEDAVFHHESWYEGISLEEMLTVFRTNIFTKQCDGFIPVFDGIIQTEAVNLESRSAQIQLLHYYSELHVNEELYEQLRQWRLKQSDLESKSPFLVATNRLLRMICTFLPHTTEELQQLPGLGANKITAYGNDLLEFTQKHERGTTFPLNWVESQVDPAKFNAWVQHEKDRKLKAEQNKRDTKRKLLEAITRGDSLDALREQTQLQRRDLLLWIEELDREGYDLEPYIERMLLDVSAEEQELAWAAFELQGDRYLKPVLQALYKQDELEAKEVDRIYEWLRVLRMKFRRVNMVRQAEAG</sequence>
<gene>
    <name evidence="2" type="ORF">GC093_02665</name>
</gene>
<dbReference type="GO" id="GO:0000166">
    <property type="term" value="F:nucleotide binding"/>
    <property type="evidence" value="ECO:0007669"/>
    <property type="project" value="InterPro"/>
</dbReference>
<keyword evidence="3" id="KW-1185">Reference proteome</keyword>
<evidence type="ECO:0000313" key="2">
    <source>
        <dbReference type="EMBL" id="NOU92138.1"/>
    </source>
</evidence>
<dbReference type="InterPro" id="IPR010997">
    <property type="entry name" value="HRDC-like_sf"/>
</dbReference>
<evidence type="ECO:0000313" key="3">
    <source>
        <dbReference type="Proteomes" id="UP000641588"/>
    </source>
</evidence>
<dbReference type="GO" id="GO:0003676">
    <property type="term" value="F:nucleic acid binding"/>
    <property type="evidence" value="ECO:0007669"/>
    <property type="project" value="InterPro"/>
</dbReference>
<organism evidence="2 3">
    <name type="scientific">Paenibacillus foliorum</name>
    <dbReference type="NCBI Taxonomy" id="2654974"/>
    <lineage>
        <taxon>Bacteria</taxon>
        <taxon>Bacillati</taxon>
        <taxon>Bacillota</taxon>
        <taxon>Bacilli</taxon>
        <taxon>Bacillales</taxon>
        <taxon>Paenibacillaceae</taxon>
        <taxon>Paenibacillus</taxon>
    </lineage>
</organism>
<dbReference type="EMBL" id="WHOD01000013">
    <property type="protein sequence ID" value="NOU92138.1"/>
    <property type="molecule type" value="Genomic_DNA"/>
</dbReference>
<dbReference type="InterPro" id="IPR002121">
    <property type="entry name" value="HRDC_dom"/>
</dbReference>
<dbReference type="Pfam" id="PF00570">
    <property type="entry name" value="HRDC"/>
    <property type="match status" value="1"/>
</dbReference>